<proteinExistence type="predicted"/>
<feature type="compositionally biased region" description="Low complexity" evidence="1">
    <location>
        <begin position="267"/>
        <end position="282"/>
    </location>
</feature>
<feature type="chain" id="PRO_5034487092" evidence="3">
    <location>
        <begin position="22"/>
        <end position="316"/>
    </location>
</feature>
<name>A0A8H6YLT3_9AGAR</name>
<accession>A0A8H6YLT3</accession>
<keyword evidence="5" id="KW-1185">Reference proteome</keyword>
<evidence type="ECO:0000256" key="1">
    <source>
        <dbReference type="SAM" id="MobiDB-lite"/>
    </source>
</evidence>
<comment type="caution">
    <text evidence="4">The sequence shown here is derived from an EMBL/GenBank/DDBJ whole genome shotgun (WGS) entry which is preliminary data.</text>
</comment>
<evidence type="ECO:0000256" key="2">
    <source>
        <dbReference type="SAM" id="Phobius"/>
    </source>
</evidence>
<evidence type="ECO:0000313" key="5">
    <source>
        <dbReference type="Proteomes" id="UP000620124"/>
    </source>
</evidence>
<evidence type="ECO:0000256" key="3">
    <source>
        <dbReference type="SAM" id="SignalP"/>
    </source>
</evidence>
<dbReference type="OrthoDB" id="2758521at2759"/>
<feature type="compositionally biased region" description="Polar residues" evidence="1">
    <location>
        <begin position="299"/>
        <end position="308"/>
    </location>
</feature>
<protein>
    <submittedName>
        <fullName evidence="4">Uncharacterized protein</fullName>
    </submittedName>
</protein>
<feature type="transmembrane region" description="Helical" evidence="2">
    <location>
        <begin position="210"/>
        <end position="234"/>
    </location>
</feature>
<gene>
    <name evidence="4" type="ORF">MVEN_00755100</name>
</gene>
<keyword evidence="3" id="KW-0732">Signal</keyword>
<evidence type="ECO:0000313" key="4">
    <source>
        <dbReference type="EMBL" id="KAF7360260.1"/>
    </source>
</evidence>
<dbReference type="Gene3D" id="2.60.120.260">
    <property type="entry name" value="Galactose-binding domain-like"/>
    <property type="match status" value="1"/>
</dbReference>
<feature type="signal peptide" evidence="3">
    <location>
        <begin position="1"/>
        <end position="21"/>
    </location>
</feature>
<dbReference type="EMBL" id="JACAZI010000005">
    <property type="protein sequence ID" value="KAF7360260.1"/>
    <property type="molecule type" value="Genomic_DNA"/>
</dbReference>
<sequence length="316" mass="33610">MVCRFFLPVACILGGLRSCIAALFNRTIDDTKGDPVTGFLPVYAPEAQWNVGTNCTGCLVQPDIGQLFDYTWHDTTQGDGGISSSVTLNFTGTAIYLFAVVPNTIPFATTLVNLKFTLDGTPIGTYTHIPNNSSDFLYSVPVLSSQDISNEAHTLVAETASNSLFVFDFAMYTFDDSPGTLSSVVSPVSTTQASATPISTATSRDHVPPVGAIAAGSISGFAVVVLSLFAILCLRRRKRRRLALGEDSENGPHLRSQSSPGTGWPVESSSLPLTSLTSLEEPALPPYAPEDPYAIPSGPGSTEPSTVHMTRLELKK</sequence>
<dbReference type="Proteomes" id="UP000620124">
    <property type="component" value="Unassembled WGS sequence"/>
</dbReference>
<reference evidence="4" key="1">
    <citation type="submission" date="2020-05" db="EMBL/GenBank/DDBJ databases">
        <title>Mycena genomes resolve the evolution of fungal bioluminescence.</title>
        <authorList>
            <person name="Tsai I.J."/>
        </authorList>
    </citation>
    <scope>NUCLEOTIDE SEQUENCE</scope>
    <source>
        <strain evidence="4">CCC161011</strain>
    </source>
</reference>
<dbReference type="AlphaFoldDB" id="A0A8H6YLT3"/>
<keyword evidence="2" id="KW-0472">Membrane</keyword>
<keyword evidence="2" id="KW-1133">Transmembrane helix</keyword>
<feature type="region of interest" description="Disordered" evidence="1">
    <location>
        <begin position="246"/>
        <end position="316"/>
    </location>
</feature>
<organism evidence="4 5">
    <name type="scientific">Mycena venus</name>
    <dbReference type="NCBI Taxonomy" id="2733690"/>
    <lineage>
        <taxon>Eukaryota</taxon>
        <taxon>Fungi</taxon>
        <taxon>Dikarya</taxon>
        <taxon>Basidiomycota</taxon>
        <taxon>Agaricomycotina</taxon>
        <taxon>Agaricomycetes</taxon>
        <taxon>Agaricomycetidae</taxon>
        <taxon>Agaricales</taxon>
        <taxon>Marasmiineae</taxon>
        <taxon>Mycenaceae</taxon>
        <taxon>Mycena</taxon>
    </lineage>
</organism>
<keyword evidence="2" id="KW-0812">Transmembrane</keyword>